<feature type="compositionally biased region" description="Polar residues" evidence="1">
    <location>
        <begin position="143"/>
        <end position="156"/>
    </location>
</feature>
<feature type="compositionally biased region" description="Basic residues" evidence="1">
    <location>
        <begin position="684"/>
        <end position="694"/>
    </location>
</feature>
<feature type="domain" description="DUF632" evidence="2">
    <location>
        <begin position="331"/>
        <end position="677"/>
    </location>
</feature>
<proteinExistence type="predicted"/>
<dbReference type="InterPro" id="IPR006867">
    <property type="entry name" value="DUF632"/>
</dbReference>
<accession>A0AAE1SIV7</accession>
<dbReference type="AlphaFoldDB" id="A0AAE1SIV7"/>
<dbReference type="EMBL" id="JAVYJV010000006">
    <property type="protein sequence ID" value="KAK4369576.1"/>
    <property type="molecule type" value="Genomic_DNA"/>
</dbReference>
<feature type="compositionally biased region" description="Polar residues" evidence="1">
    <location>
        <begin position="225"/>
        <end position="234"/>
    </location>
</feature>
<sequence>MGASNSKLEEDKALQLCRERKKFVRQALDGRCNLAATHIAYIESLKITGTALRRFAEPEAPIESSLYTSTSATPELLALTEKSLSQFSFSSASVSRHVDATHENVVPSPSPPTSSRYHVNHMKFRGTFSRKVEEKTYIPVTVSVMSSTPQNSTPRSTTERPEEASPFDIPPSPSETSPWDYFGLGNDIDNHLTSQDGTRENRNDNRHHGDDDTVPVSEDEEEHYSSPSRDGSQVSDDEFDNEPSAETLVRSFQNVNRTTDHASNGGSPDITSARRVVSEAKSMNGEKNKSPDLSPLRAPPSGPADDNNDMKTPVKENDIENKIAPKDFFFSIKDIEYLFIKASESGREVPRMLEANKLHFRPIFPGKENLSVAGGSMTKILMKSCFSCGDDPSQIPEEPPQNSVKYLTWHRTTSSHASSPNRLGVHSADDIEDVTNNLFDNFCMVSGSHASTLDRLFAWEKKLYDEVKASEMIRSDYDVKRKLLRQLESKVESPQRIDKTRAVVKDLHSRIGVAIHRINDISRKIEEIRDKELQPQLEELIEGLRKMWEVMLNCHKLQLHIISIAHSPGNMNILIQSDSRRQIVIHLEHELNSLSSSFTKWIVSQKSYVEAINKWLHKSVFLREKSSRRKKKKPQPVPLRNHGPPIYTTCSVWLEMFDSLPTKEVSDAIKGLTAEISHFLPRQEKHHGKGGNHHRGSEWRTGAHDDPGLKTPLRDDSPKDWITGFDSFRTSLAFFLGQLNNFSESSVKMFTELQKAIQEAKHGHALRMNSLS</sequence>
<feature type="region of interest" description="Disordered" evidence="1">
    <location>
        <begin position="143"/>
        <end position="242"/>
    </location>
</feature>
<evidence type="ECO:0000259" key="3">
    <source>
        <dbReference type="Pfam" id="PF04783"/>
    </source>
</evidence>
<keyword evidence="5" id="KW-1185">Reference proteome</keyword>
<evidence type="ECO:0000313" key="4">
    <source>
        <dbReference type="EMBL" id="KAK4369576.1"/>
    </source>
</evidence>
<gene>
    <name evidence="4" type="ORF">RND71_013368</name>
</gene>
<dbReference type="Pfam" id="PF04783">
    <property type="entry name" value="DUF630"/>
    <property type="match status" value="1"/>
</dbReference>
<feature type="compositionally biased region" description="Basic and acidic residues" evidence="1">
    <location>
        <begin position="308"/>
        <end position="318"/>
    </location>
</feature>
<evidence type="ECO:0000313" key="5">
    <source>
        <dbReference type="Proteomes" id="UP001291623"/>
    </source>
</evidence>
<dbReference type="Pfam" id="PF04782">
    <property type="entry name" value="DUF632"/>
    <property type="match status" value="1"/>
</dbReference>
<dbReference type="PANTHER" id="PTHR21450:SF6">
    <property type="entry name" value="EXPRESSED PROTEIN"/>
    <property type="match status" value="1"/>
</dbReference>
<reference evidence="4" key="1">
    <citation type="submission" date="2023-12" db="EMBL/GenBank/DDBJ databases">
        <title>Genome assembly of Anisodus tanguticus.</title>
        <authorList>
            <person name="Wang Y.-J."/>
        </authorList>
    </citation>
    <scope>NUCLEOTIDE SEQUENCE</scope>
    <source>
        <strain evidence="4">KB-2021</strain>
        <tissue evidence="4">Leaf</tissue>
    </source>
</reference>
<dbReference type="PANTHER" id="PTHR21450">
    <property type="entry name" value="PROTEIN ALTERED PHOSPHATE STARVATION RESPONSE 1"/>
    <property type="match status" value="1"/>
</dbReference>
<feature type="region of interest" description="Disordered" evidence="1">
    <location>
        <begin position="278"/>
        <end position="318"/>
    </location>
</feature>
<evidence type="ECO:0000256" key="1">
    <source>
        <dbReference type="SAM" id="MobiDB-lite"/>
    </source>
</evidence>
<protein>
    <submittedName>
        <fullName evidence="4">Uncharacterized protein</fullName>
    </submittedName>
</protein>
<dbReference type="Proteomes" id="UP001291623">
    <property type="component" value="Unassembled WGS sequence"/>
</dbReference>
<evidence type="ECO:0000259" key="2">
    <source>
        <dbReference type="Pfam" id="PF04782"/>
    </source>
</evidence>
<comment type="caution">
    <text evidence="4">The sequence shown here is derived from an EMBL/GenBank/DDBJ whole genome shotgun (WGS) entry which is preliminary data.</text>
</comment>
<feature type="region of interest" description="Disordered" evidence="1">
    <location>
        <begin position="684"/>
        <end position="715"/>
    </location>
</feature>
<feature type="domain" description="DUF630" evidence="3">
    <location>
        <begin position="1"/>
        <end position="59"/>
    </location>
</feature>
<dbReference type="InterPro" id="IPR006868">
    <property type="entry name" value="DUF630"/>
</dbReference>
<name>A0AAE1SIV7_9SOLA</name>
<feature type="compositionally biased region" description="Basic and acidic residues" evidence="1">
    <location>
        <begin position="197"/>
        <end position="211"/>
    </location>
</feature>
<organism evidence="4 5">
    <name type="scientific">Anisodus tanguticus</name>
    <dbReference type="NCBI Taxonomy" id="243964"/>
    <lineage>
        <taxon>Eukaryota</taxon>
        <taxon>Viridiplantae</taxon>
        <taxon>Streptophyta</taxon>
        <taxon>Embryophyta</taxon>
        <taxon>Tracheophyta</taxon>
        <taxon>Spermatophyta</taxon>
        <taxon>Magnoliopsida</taxon>
        <taxon>eudicotyledons</taxon>
        <taxon>Gunneridae</taxon>
        <taxon>Pentapetalae</taxon>
        <taxon>asterids</taxon>
        <taxon>lamiids</taxon>
        <taxon>Solanales</taxon>
        <taxon>Solanaceae</taxon>
        <taxon>Solanoideae</taxon>
        <taxon>Hyoscyameae</taxon>
        <taxon>Anisodus</taxon>
    </lineage>
</organism>
<feature type="compositionally biased region" description="Basic and acidic residues" evidence="1">
    <location>
        <begin position="695"/>
        <end position="715"/>
    </location>
</feature>